<feature type="region of interest" description="Disordered" evidence="6">
    <location>
        <begin position="288"/>
        <end position="425"/>
    </location>
</feature>
<name>A0A6G1ICU5_9PLEO</name>
<evidence type="ECO:0000256" key="3">
    <source>
        <dbReference type="ARBA" id="ARBA00022517"/>
    </source>
</evidence>
<keyword evidence="8" id="KW-1185">Reference proteome</keyword>
<evidence type="ECO:0000313" key="7">
    <source>
        <dbReference type="EMBL" id="KAF2676034.1"/>
    </source>
</evidence>
<dbReference type="GO" id="GO:0034399">
    <property type="term" value="C:nuclear periphery"/>
    <property type="evidence" value="ECO:0007669"/>
    <property type="project" value="TreeGrafter"/>
</dbReference>
<feature type="compositionally biased region" description="Acidic residues" evidence="6">
    <location>
        <begin position="83"/>
        <end position="104"/>
    </location>
</feature>
<dbReference type="GO" id="GO:0005730">
    <property type="term" value="C:nucleolus"/>
    <property type="evidence" value="ECO:0007669"/>
    <property type="project" value="UniProtKB-SubCell"/>
</dbReference>
<dbReference type="GO" id="GO:0030687">
    <property type="term" value="C:preribosome, large subunit precursor"/>
    <property type="evidence" value="ECO:0007669"/>
    <property type="project" value="TreeGrafter"/>
</dbReference>
<comment type="similarity">
    <text evidence="2">Belongs to the EBP2 family.</text>
</comment>
<feature type="compositionally biased region" description="Acidic residues" evidence="6">
    <location>
        <begin position="43"/>
        <end position="52"/>
    </location>
</feature>
<keyword evidence="3" id="KW-0690">Ribosome biogenesis</keyword>
<protein>
    <submittedName>
        <fullName evidence="7">Ebp2-domain-containing protein</fullName>
    </submittedName>
</protein>
<dbReference type="AlphaFoldDB" id="A0A6G1ICU5"/>
<sequence>MARSKLKSALDNHKGRNIKLEKQRKKEKEARKRKELNKPRGEDGEEEDEEEGGVQLAEAAAAKTNGKLKKGKANGVNAAAVQDEPEWETDESEDEYASDDDDDMPERPALDLSHLDDSESDVSGDDEEAEELLGINAEEEDDKDEEEDAEEEDEDDIPLSDIESLASEDKGDIIPHQRLTINNTAALTAALKRIQLPYSKLAFSEHMSVVTAEPVEIPDVEDDLNRELAFYKQSLSAVKDARAKLKKEGAPFSRPADYFAEMVKSDEHMGNIKKKLVDDAAGKKAAAEARKQRDLKKFGKQVQVAKMQERAKEKRDTIEKINLLKRKRSGADLTQTNEEDLFDVELDKTEKSTDRRRSGDGKGANPKRQKKNEKYGFGGKKRHAKSNDAISSADGRGFSVRKMKGKAAGGGAAKRPGKARRAKAR</sequence>
<feature type="compositionally biased region" description="Basic and acidic residues" evidence="6">
    <location>
        <begin position="307"/>
        <end position="319"/>
    </location>
</feature>
<evidence type="ECO:0000256" key="1">
    <source>
        <dbReference type="ARBA" id="ARBA00004604"/>
    </source>
</evidence>
<feature type="compositionally biased region" description="Acidic residues" evidence="6">
    <location>
        <begin position="118"/>
        <end position="158"/>
    </location>
</feature>
<accession>A0A6G1ICU5</accession>
<evidence type="ECO:0000256" key="4">
    <source>
        <dbReference type="ARBA" id="ARBA00023054"/>
    </source>
</evidence>
<feature type="compositionally biased region" description="Basic and acidic residues" evidence="6">
    <location>
        <begin position="105"/>
        <end position="117"/>
    </location>
</feature>
<organism evidence="7 8">
    <name type="scientific">Lentithecium fluviatile CBS 122367</name>
    <dbReference type="NCBI Taxonomy" id="1168545"/>
    <lineage>
        <taxon>Eukaryota</taxon>
        <taxon>Fungi</taxon>
        <taxon>Dikarya</taxon>
        <taxon>Ascomycota</taxon>
        <taxon>Pezizomycotina</taxon>
        <taxon>Dothideomycetes</taxon>
        <taxon>Pleosporomycetidae</taxon>
        <taxon>Pleosporales</taxon>
        <taxon>Massarineae</taxon>
        <taxon>Lentitheciaceae</taxon>
        <taxon>Lentithecium</taxon>
    </lineage>
</organism>
<feature type="compositionally biased region" description="Basic residues" evidence="6">
    <location>
        <begin position="415"/>
        <end position="425"/>
    </location>
</feature>
<keyword evidence="4" id="KW-0175">Coiled coil</keyword>
<dbReference type="GO" id="GO:0006364">
    <property type="term" value="P:rRNA processing"/>
    <property type="evidence" value="ECO:0007669"/>
    <property type="project" value="TreeGrafter"/>
</dbReference>
<evidence type="ECO:0000256" key="2">
    <source>
        <dbReference type="ARBA" id="ARBA00007336"/>
    </source>
</evidence>
<feature type="compositionally biased region" description="Basic and acidic residues" evidence="6">
    <location>
        <begin position="8"/>
        <end position="42"/>
    </location>
</feature>
<dbReference type="OrthoDB" id="443772at2759"/>
<evidence type="ECO:0000313" key="8">
    <source>
        <dbReference type="Proteomes" id="UP000799291"/>
    </source>
</evidence>
<dbReference type="PANTHER" id="PTHR13028">
    <property type="entry name" value="RRNA PROCESSING PROTEIN EBNA1-BINDING PROTEIN-RELATED"/>
    <property type="match status" value="1"/>
</dbReference>
<dbReference type="InterPro" id="IPR008610">
    <property type="entry name" value="Ebp2"/>
</dbReference>
<reference evidence="7" key="1">
    <citation type="journal article" date="2020" name="Stud. Mycol.">
        <title>101 Dothideomycetes genomes: a test case for predicting lifestyles and emergence of pathogens.</title>
        <authorList>
            <person name="Haridas S."/>
            <person name="Albert R."/>
            <person name="Binder M."/>
            <person name="Bloem J."/>
            <person name="Labutti K."/>
            <person name="Salamov A."/>
            <person name="Andreopoulos B."/>
            <person name="Baker S."/>
            <person name="Barry K."/>
            <person name="Bills G."/>
            <person name="Bluhm B."/>
            <person name="Cannon C."/>
            <person name="Castanera R."/>
            <person name="Culley D."/>
            <person name="Daum C."/>
            <person name="Ezra D."/>
            <person name="Gonzalez J."/>
            <person name="Henrissat B."/>
            <person name="Kuo A."/>
            <person name="Liang C."/>
            <person name="Lipzen A."/>
            <person name="Lutzoni F."/>
            <person name="Magnuson J."/>
            <person name="Mondo S."/>
            <person name="Nolan M."/>
            <person name="Ohm R."/>
            <person name="Pangilinan J."/>
            <person name="Park H.-J."/>
            <person name="Ramirez L."/>
            <person name="Alfaro M."/>
            <person name="Sun H."/>
            <person name="Tritt A."/>
            <person name="Yoshinaga Y."/>
            <person name="Zwiers L.-H."/>
            <person name="Turgeon B."/>
            <person name="Goodwin S."/>
            <person name="Spatafora J."/>
            <person name="Crous P."/>
            <person name="Grigoriev I."/>
        </authorList>
    </citation>
    <scope>NUCLEOTIDE SEQUENCE</scope>
    <source>
        <strain evidence="7">CBS 122367</strain>
    </source>
</reference>
<keyword evidence="5" id="KW-0539">Nucleus</keyword>
<dbReference type="Proteomes" id="UP000799291">
    <property type="component" value="Unassembled WGS sequence"/>
</dbReference>
<feature type="compositionally biased region" description="Basic and acidic residues" evidence="6">
    <location>
        <begin position="288"/>
        <end position="297"/>
    </location>
</feature>
<proteinExistence type="inferred from homology"/>
<dbReference type="PANTHER" id="PTHR13028:SF0">
    <property type="entry name" value="RRNA-PROCESSING PROTEIN EBP2-RELATED"/>
    <property type="match status" value="1"/>
</dbReference>
<feature type="compositionally biased region" description="Basic and acidic residues" evidence="6">
    <location>
        <begin position="345"/>
        <end position="360"/>
    </location>
</feature>
<gene>
    <name evidence="7" type="ORF">K458DRAFT_352424</name>
</gene>
<dbReference type="GO" id="GO:0042273">
    <property type="term" value="P:ribosomal large subunit biogenesis"/>
    <property type="evidence" value="ECO:0007669"/>
    <property type="project" value="TreeGrafter"/>
</dbReference>
<evidence type="ECO:0000256" key="6">
    <source>
        <dbReference type="SAM" id="MobiDB-lite"/>
    </source>
</evidence>
<dbReference type="Pfam" id="PF05890">
    <property type="entry name" value="Ebp2"/>
    <property type="match status" value="1"/>
</dbReference>
<evidence type="ECO:0000256" key="5">
    <source>
        <dbReference type="ARBA" id="ARBA00023242"/>
    </source>
</evidence>
<comment type="subcellular location">
    <subcellularLocation>
        <location evidence="1">Nucleus</location>
        <location evidence="1">Nucleolus</location>
    </subcellularLocation>
</comment>
<feature type="region of interest" description="Disordered" evidence="6">
    <location>
        <begin position="1"/>
        <end position="172"/>
    </location>
</feature>
<dbReference type="EMBL" id="MU005641">
    <property type="protein sequence ID" value="KAF2676034.1"/>
    <property type="molecule type" value="Genomic_DNA"/>
</dbReference>